<dbReference type="GO" id="GO:0043565">
    <property type="term" value="F:sequence-specific DNA binding"/>
    <property type="evidence" value="ECO:0007669"/>
    <property type="project" value="InterPro"/>
</dbReference>
<dbReference type="SMART" id="SM00980">
    <property type="entry name" value="THAP"/>
    <property type="match status" value="1"/>
</dbReference>
<evidence type="ECO:0000256" key="10">
    <source>
        <dbReference type="ARBA" id="ARBA00023242"/>
    </source>
</evidence>
<evidence type="ECO:0000256" key="6">
    <source>
        <dbReference type="ARBA" id="ARBA00023015"/>
    </source>
</evidence>
<evidence type="ECO:0000256" key="9">
    <source>
        <dbReference type="ARBA" id="ARBA00023163"/>
    </source>
</evidence>
<evidence type="ECO:0000256" key="3">
    <source>
        <dbReference type="ARBA" id="ARBA00022723"/>
    </source>
</evidence>
<proteinExistence type="inferred from homology"/>
<dbReference type="RefSeq" id="XP_025412945.1">
    <property type="nucleotide sequence ID" value="XM_025557160.1"/>
</dbReference>
<dbReference type="SMART" id="SM00692">
    <property type="entry name" value="DM3"/>
    <property type="match status" value="1"/>
</dbReference>
<name>A0A8B8FRG5_9HEMI</name>
<keyword evidence="9" id="KW-0804">Transcription</keyword>
<evidence type="ECO:0000256" key="2">
    <source>
        <dbReference type="ARBA" id="ARBA00006177"/>
    </source>
</evidence>
<keyword evidence="7" id="KW-0175">Coiled coil</keyword>
<organism evidence="14 15">
    <name type="scientific">Sipha flava</name>
    <name type="common">yellow sugarcane aphid</name>
    <dbReference type="NCBI Taxonomy" id="143950"/>
    <lineage>
        <taxon>Eukaryota</taxon>
        <taxon>Metazoa</taxon>
        <taxon>Ecdysozoa</taxon>
        <taxon>Arthropoda</taxon>
        <taxon>Hexapoda</taxon>
        <taxon>Insecta</taxon>
        <taxon>Pterygota</taxon>
        <taxon>Neoptera</taxon>
        <taxon>Paraneoptera</taxon>
        <taxon>Hemiptera</taxon>
        <taxon>Sternorrhyncha</taxon>
        <taxon>Aphidomorpha</taxon>
        <taxon>Aphidoidea</taxon>
        <taxon>Aphididae</taxon>
        <taxon>Sipha</taxon>
    </lineage>
</organism>
<accession>A0A8B8FRG5</accession>
<keyword evidence="14" id="KW-1185">Reference proteome</keyword>
<evidence type="ECO:0000256" key="8">
    <source>
        <dbReference type="ARBA" id="ARBA00023125"/>
    </source>
</evidence>
<keyword evidence="4 12" id="KW-0863">Zinc-finger</keyword>
<sequence length="259" mass="29677">MVFKCSLKTCRESTQKTENLKMHGIPRSLCMMEKWVKAIQQHQPDFNATTHSKICSMHFLESDYTLSLVNNQKVLKKTAIPSVFMNFSSMIEVIEVYEDNNMVLNIESTSSMSPELSSSTAQELTIDTQLFEKHLPSKPALDSTLKLSQNITTEVNIANEKLPPPAVELTPAFITPPQPRKRKYYVGDFKSIDDLESPNSRRKLLYAAKKSSEKHVSTIKKLRVQNYSLQQKISNFEQLIDHLKNENKINENCFSFLKV</sequence>
<dbReference type="GeneID" id="112685319"/>
<keyword evidence="11" id="KW-0131">Cell cycle</keyword>
<keyword evidence="3" id="KW-0479">Metal-binding</keyword>
<comment type="subcellular location">
    <subcellularLocation>
        <location evidence="1">Nucleus</location>
        <location evidence="1">Nucleoplasm</location>
    </subcellularLocation>
</comment>
<reference evidence="15" key="1">
    <citation type="submission" date="2025-08" db="UniProtKB">
        <authorList>
            <consortium name="RefSeq"/>
        </authorList>
    </citation>
    <scope>IDENTIFICATION</scope>
    <source>
        <tissue evidence="15">Whole body</tissue>
    </source>
</reference>
<feature type="domain" description="THAP-type" evidence="13">
    <location>
        <begin position="1"/>
        <end position="84"/>
    </location>
</feature>
<keyword evidence="6" id="KW-0805">Transcription regulation</keyword>
<dbReference type="OrthoDB" id="6601073at2759"/>
<dbReference type="AlphaFoldDB" id="A0A8B8FRG5"/>
<comment type="similarity">
    <text evidence="2">Belongs to the THAP1 family.</text>
</comment>
<dbReference type="Pfam" id="PF05485">
    <property type="entry name" value="THAP"/>
    <property type="match status" value="1"/>
</dbReference>
<gene>
    <name evidence="15" type="primary">LOC112685319</name>
</gene>
<evidence type="ECO:0000256" key="5">
    <source>
        <dbReference type="ARBA" id="ARBA00022833"/>
    </source>
</evidence>
<keyword evidence="8 12" id="KW-0238">DNA-binding</keyword>
<protein>
    <submittedName>
        <fullName evidence="15">THAP domain-containing protein 1-like isoform X1</fullName>
    </submittedName>
</protein>
<dbReference type="InterPro" id="IPR038441">
    <property type="entry name" value="THAP_Znf_sf"/>
</dbReference>
<evidence type="ECO:0000313" key="15">
    <source>
        <dbReference type="RefSeq" id="XP_025412945.1"/>
    </source>
</evidence>
<dbReference type="PANTHER" id="PTHR46600:SF1">
    <property type="entry name" value="THAP DOMAIN-CONTAINING PROTEIN 1"/>
    <property type="match status" value="1"/>
</dbReference>
<dbReference type="SUPFAM" id="SSF57716">
    <property type="entry name" value="Glucocorticoid receptor-like (DNA-binding domain)"/>
    <property type="match status" value="1"/>
</dbReference>
<dbReference type="InterPro" id="IPR026516">
    <property type="entry name" value="THAP1/10"/>
</dbReference>
<dbReference type="Gene3D" id="6.20.210.20">
    <property type="entry name" value="THAP domain"/>
    <property type="match status" value="1"/>
</dbReference>
<dbReference type="InterPro" id="IPR006612">
    <property type="entry name" value="THAP_Znf"/>
</dbReference>
<dbReference type="PANTHER" id="PTHR46600">
    <property type="entry name" value="THAP DOMAIN-CONTAINING"/>
    <property type="match status" value="1"/>
</dbReference>
<dbReference type="GO" id="GO:0005654">
    <property type="term" value="C:nucleoplasm"/>
    <property type="evidence" value="ECO:0007669"/>
    <property type="project" value="UniProtKB-SubCell"/>
</dbReference>
<dbReference type="Proteomes" id="UP000694846">
    <property type="component" value="Unplaced"/>
</dbReference>
<evidence type="ECO:0000256" key="4">
    <source>
        <dbReference type="ARBA" id="ARBA00022771"/>
    </source>
</evidence>
<keyword evidence="5" id="KW-0862">Zinc</keyword>
<dbReference type="GO" id="GO:0008270">
    <property type="term" value="F:zinc ion binding"/>
    <property type="evidence" value="ECO:0007669"/>
    <property type="project" value="UniProtKB-KW"/>
</dbReference>
<evidence type="ECO:0000259" key="13">
    <source>
        <dbReference type="PROSITE" id="PS50950"/>
    </source>
</evidence>
<evidence type="ECO:0000256" key="1">
    <source>
        <dbReference type="ARBA" id="ARBA00004642"/>
    </source>
</evidence>
<keyword evidence="10" id="KW-0539">Nucleus</keyword>
<dbReference type="PROSITE" id="PS50950">
    <property type="entry name" value="ZF_THAP"/>
    <property type="match status" value="1"/>
</dbReference>
<evidence type="ECO:0000256" key="7">
    <source>
        <dbReference type="ARBA" id="ARBA00023054"/>
    </source>
</evidence>
<evidence type="ECO:0000256" key="12">
    <source>
        <dbReference type="PROSITE-ProRule" id="PRU00309"/>
    </source>
</evidence>
<evidence type="ECO:0000256" key="11">
    <source>
        <dbReference type="ARBA" id="ARBA00023306"/>
    </source>
</evidence>
<evidence type="ECO:0000313" key="14">
    <source>
        <dbReference type="Proteomes" id="UP000694846"/>
    </source>
</evidence>